<evidence type="ECO:0000256" key="1">
    <source>
        <dbReference type="ARBA" id="ARBA00004141"/>
    </source>
</evidence>
<evidence type="ECO:0000256" key="9">
    <source>
        <dbReference type="RuleBase" id="RU003346"/>
    </source>
</evidence>
<comment type="subcellular location">
    <subcellularLocation>
        <location evidence="1">Membrane</location>
        <topology evidence="1">Multi-pass membrane protein</topology>
    </subcellularLocation>
</comment>
<dbReference type="PANTHER" id="PTHR23500:SF17">
    <property type="entry name" value="POLYOL TRANSPORTER 2-RELATED"/>
    <property type="match status" value="1"/>
</dbReference>
<name>A0A811Q266_9POAL</name>
<evidence type="ECO:0000313" key="13">
    <source>
        <dbReference type="Proteomes" id="UP000604825"/>
    </source>
</evidence>
<dbReference type="Pfam" id="PF00083">
    <property type="entry name" value="Sugar_tr"/>
    <property type="match status" value="1"/>
</dbReference>
<dbReference type="Proteomes" id="UP000604825">
    <property type="component" value="Unassembled WGS sequence"/>
</dbReference>
<dbReference type="NCBIfam" id="TIGR00879">
    <property type="entry name" value="SP"/>
    <property type="match status" value="1"/>
</dbReference>
<dbReference type="InterPro" id="IPR003663">
    <property type="entry name" value="Sugar/inositol_transpt"/>
</dbReference>
<sequence length="481" mass="50880">MAHDGSEDDHTAPLLTPRPESAVPRWWKWNMYPFACATLASMTTVLMGYNLAVMSGAELFIREDLGLTDQQTEVLTGSMNLYMLVPILAAGWAADLLGRRGTLLLASAFLVAGALSMSLGRSYAALMAARFVTSVGVGLSLVVAPVYNAEISPASTRGVLSSLLDIFINVGILLGYVSNYAFADLPVHLGWRVMYAAGVLPPVLLAAGVLAMPESPRWLTMRGRYAHARAVLSHTSDTPAEADLRLEEIKRAVSVTVVPRSRDDSGTWTELLVRPPAFVRRILICVVGLQFFQEASGIEAVVLYSPLVFKRAGMSSSDRAVLGATVAVGAVKTLSILVATSLSDRLGRRPLLLASTGGVAVAMASLAASLRLGATSACLASMLAFVVAFSVGFGPLVPAYGAEVLPLLRLRAQGTSVGTAVGRLVYAAVSMTFISLAGAITMPGCFLLYAGVAAAAFVFVYTRLPETRGRSLEDMEVLFAK</sequence>
<evidence type="ECO:0000256" key="7">
    <source>
        <dbReference type="ARBA" id="ARBA00022989"/>
    </source>
</evidence>
<evidence type="ECO:0000256" key="4">
    <source>
        <dbReference type="ARBA" id="ARBA00022597"/>
    </source>
</evidence>
<dbReference type="GO" id="GO:0015144">
    <property type="term" value="F:carbohydrate transmembrane transporter activity"/>
    <property type="evidence" value="ECO:0007669"/>
    <property type="project" value="InterPro"/>
</dbReference>
<dbReference type="Gene3D" id="1.20.1250.20">
    <property type="entry name" value="MFS general substrate transporter like domains"/>
    <property type="match status" value="1"/>
</dbReference>
<dbReference type="InterPro" id="IPR005828">
    <property type="entry name" value="MFS_sugar_transport-like"/>
</dbReference>
<keyword evidence="6" id="KW-0769">Symport</keyword>
<dbReference type="PROSITE" id="PS50850">
    <property type="entry name" value="MFS"/>
    <property type="match status" value="1"/>
</dbReference>
<feature type="transmembrane region" description="Helical" evidence="10">
    <location>
        <begin position="34"/>
        <end position="54"/>
    </location>
</feature>
<keyword evidence="13" id="KW-1185">Reference proteome</keyword>
<dbReference type="OrthoDB" id="6339427at2759"/>
<evidence type="ECO:0000256" key="5">
    <source>
        <dbReference type="ARBA" id="ARBA00022692"/>
    </source>
</evidence>
<dbReference type="PROSITE" id="PS00216">
    <property type="entry name" value="SUGAR_TRANSPORT_1"/>
    <property type="match status" value="1"/>
</dbReference>
<gene>
    <name evidence="12" type="ORF">NCGR_LOCUS36664</name>
</gene>
<feature type="transmembrane region" description="Helical" evidence="10">
    <location>
        <begin position="159"/>
        <end position="177"/>
    </location>
</feature>
<evidence type="ECO:0000256" key="2">
    <source>
        <dbReference type="ARBA" id="ARBA00010992"/>
    </source>
</evidence>
<dbReference type="InterPro" id="IPR020846">
    <property type="entry name" value="MFS_dom"/>
</dbReference>
<feature type="domain" description="Major facilitator superfamily (MFS) profile" evidence="11">
    <location>
        <begin position="36"/>
        <end position="468"/>
    </location>
</feature>
<feature type="transmembrane region" description="Helical" evidence="10">
    <location>
        <begin position="446"/>
        <end position="464"/>
    </location>
</feature>
<evidence type="ECO:0000256" key="8">
    <source>
        <dbReference type="ARBA" id="ARBA00023136"/>
    </source>
</evidence>
<evidence type="ECO:0000313" key="12">
    <source>
        <dbReference type="EMBL" id="CAD6253019.1"/>
    </source>
</evidence>
<comment type="similarity">
    <text evidence="2 9">Belongs to the major facilitator superfamily. Sugar transporter (TC 2.A.1.1) family.</text>
</comment>
<evidence type="ECO:0000259" key="11">
    <source>
        <dbReference type="PROSITE" id="PS50850"/>
    </source>
</evidence>
<dbReference type="InterPro" id="IPR045262">
    <property type="entry name" value="STP/PLT_plant"/>
</dbReference>
<keyword evidence="8 10" id="KW-0472">Membrane</keyword>
<dbReference type="GO" id="GO:0015293">
    <property type="term" value="F:symporter activity"/>
    <property type="evidence" value="ECO:0007669"/>
    <property type="project" value="UniProtKB-KW"/>
</dbReference>
<dbReference type="AlphaFoldDB" id="A0A811Q266"/>
<feature type="transmembrane region" description="Helical" evidence="10">
    <location>
        <begin position="74"/>
        <end position="94"/>
    </location>
</feature>
<feature type="transmembrane region" description="Helical" evidence="10">
    <location>
        <begin position="189"/>
        <end position="212"/>
    </location>
</feature>
<proteinExistence type="inferred from homology"/>
<feature type="transmembrane region" description="Helical" evidence="10">
    <location>
        <begin position="320"/>
        <end position="339"/>
    </location>
</feature>
<evidence type="ECO:0000256" key="10">
    <source>
        <dbReference type="SAM" id="Phobius"/>
    </source>
</evidence>
<evidence type="ECO:0000256" key="3">
    <source>
        <dbReference type="ARBA" id="ARBA00022448"/>
    </source>
</evidence>
<dbReference type="EMBL" id="CAJGYO010000009">
    <property type="protein sequence ID" value="CAD6253019.1"/>
    <property type="molecule type" value="Genomic_DNA"/>
</dbReference>
<feature type="transmembrane region" description="Helical" evidence="10">
    <location>
        <begin position="351"/>
        <end position="370"/>
    </location>
</feature>
<dbReference type="SUPFAM" id="SSF103473">
    <property type="entry name" value="MFS general substrate transporter"/>
    <property type="match status" value="1"/>
</dbReference>
<accession>A0A811Q266</accession>
<dbReference type="PRINTS" id="PR00171">
    <property type="entry name" value="SUGRTRNSPORT"/>
</dbReference>
<dbReference type="InterPro" id="IPR036259">
    <property type="entry name" value="MFS_trans_sf"/>
</dbReference>
<organism evidence="12 13">
    <name type="scientific">Miscanthus lutarioriparius</name>
    <dbReference type="NCBI Taxonomy" id="422564"/>
    <lineage>
        <taxon>Eukaryota</taxon>
        <taxon>Viridiplantae</taxon>
        <taxon>Streptophyta</taxon>
        <taxon>Embryophyta</taxon>
        <taxon>Tracheophyta</taxon>
        <taxon>Spermatophyta</taxon>
        <taxon>Magnoliopsida</taxon>
        <taxon>Liliopsida</taxon>
        <taxon>Poales</taxon>
        <taxon>Poaceae</taxon>
        <taxon>PACMAD clade</taxon>
        <taxon>Panicoideae</taxon>
        <taxon>Andropogonodae</taxon>
        <taxon>Andropogoneae</taxon>
        <taxon>Saccharinae</taxon>
        <taxon>Miscanthus</taxon>
    </lineage>
</organism>
<dbReference type="InterPro" id="IPR005829">
    <property type="entry name" value="Sugar_transporter_CS"/>
</dbReference>
<keyword evidence="7 10" id="KW-1133">Transmembrane helix</keyword>
<keyword evidence="4" id="KW-0762">Sugar transport</keyword>
<keyword evidence="5 10" id="KW-0812">Transmembrane</keyword>
<comment type="caution">
    <text evidence="12">The sequence shown here is derived from an EMBL/GenBank/DDBJ whole genome shotgun (WGS) entry which is preliminary data.</text>
</comment>
<dbReference type="PANTHER" id="PTHR23500">
    <property type="entry name" value="SOLUTE CARRIER FAMILY 2, FACILITATED GLUCOSE TRANSPORTER"/>
    <property type="match status" value="1"/>
</dbReference>
<reference evidence="12" key="1">
    <citation type="submission" date="2020-10" db="EMBL/GenBank/DDBJ databases">
        <authorList>
            <person name="Han B."/>
            <person name="Lu T."/>
            <person name="Zhao Q."/>
            <person name="Huang X."/>
            <person name="Zhao Y."/>
        </authorList>
    </citation>
    <scope>NUCLEOTIDE SEQUENCE</scope>
</reference>
<feature type="transmembrane region" description="Helical" evidence="10">
    <location>
        <begin position="101"/>
        <end position="119"/>
    </location>
</feature>
<protein>
    <recommendedName>
        <fullName evidence="11">Major facilitator superfamily (MFS) profile domain-containing protein</fullName>
    </recommendedName>
</protein>
<keyword evidence="3 9" id="KW-0813">Transport</keyword>
<feature type="transmembrane region" description="Helical" evidence="10">
    <location>
        <begin position="382"/>
        <end position="408"/>
    </location>
</feature>
<dbReference type="GO" id="GO:0016020">
    <property type="term" value="C:membrane"/>
    <property type="evidence" value="ECO:0007669"/>
    <property type="project" value="UniProtKB-SubCell"/>
</dbReference>
<evidence type="ECO:0000256" key="6">
    <source>
        <dbReference type="ARBA" id="ARBA00022847"/>
    </source>
</evidence>
<dbReference type="FunFam" id="1.20.1250.20:FF:000025">
    <property type="entry name" value="probable polyol transporter 4"/>
    <property type="match status" value="1"/>
</dbReference>